<dbReference type="Pfam" id="PF14344">
    <property type="entry name" value="DUF4397"/>
    <property type="match status" value="1"/>
</dbReference>
<organism evidence="3 4">
    <name type="scientific">Eiseniibacteriota bacterium</name>
    <dbReference type="NCBI Taxonomy" id="2212470"/>
    <lineage>
        <taxon>Bacteria</taxon>
        <taxon>Candidatus Eiseniibacteriota</taxon>
    </lineage>
</organism>
<name>A0A933SCA9_UNCEI</name>
<sequence length="279" mass="29116">MKRIIFAALVALSAATLTGCSKDAANPVAPVVGESSVRDTDMFSKDRARAEAGPMTGNTLGFGVSRILFVHASPDAPAVDINLGIQPVARDLVFANNTPYRYTWSGSRRVLVNVANTSTNVINAVATLSPRTFYSVFATGTVSDLKPLVLVDDLRAPEMGKAHVRFVHLSPNAPAVDVAVAGGGPVVFGNKAFREYTAFTPLPAGTYDLEVRVAGTNTVALPLPGVTLQPGKIYTVYAKGLLGGTGAQALGAGVIVNSDLARSWSLFSGSRAPIDMQAN</sequence>
<evidence type="ECO:0000259" key="2">
    <source>
        <dbReference type="Pfam" id="PF14344"/>
    </source>
</evidence>
<dbReference type="Proteomes" id="UP000696931">
    <property type="component" value="Unassembled WGS sequence"/>
</dbReference>
<proteinExistence type="predicted"/>
<dbReference type="EMBL" id="JACRIW010000075">
    <property type="protein sequence ID" value="MBI5169907.1"/>
    <property type="molecule type" value="Genomic_DNA"/>
</dbReference>
<feature type="signal peptide" evidence="1">
    <location>
        <begin position="1"/>
        <end position="24"/>
    </location>
</feature>
<gene>
    <name evidence="3" type="ORF">HZA61_10495</name>
</gene>
<feature type="domain" description="DUF4397" evidence="2">
    <location>
        <begin position="66"/>
        <end position="179"/>
    </location>
</feature>
<accession>A0A933SCA9</accession>
<evidence type="ECO:0000256" key="1">
    <source>
        <dbReference type="SAM" id="SignalP"/>
    </source>
</evidence>
<dbReference type="PROSITE" id="PS51257">
    <property type="entry name" value="PROKAR_LIPOPROTEIN"/>
    <property type="match status" value="1"/>
</dbReference>
<dbReference type="AlphaFoldDB" id="A0A933SCA9"/>
<comment type="caution">
    <text evidence="3">The sequence shown here is derived from an EMBL/GenBank/DDBJ whole genome shotgun (WGS) entry which is preliminary data.</text>
</comment>
<reference evidence="3" key="1">
    <citation type="submission" date="2020-07" db="EMBL/GenBank/DDBJ databases">
        <title>Huge and variable diversity of episymbiotic CPR bacteria and DPANN archaea in groundwater ecosystems.</title>
        <authorList>
            <person name="He C.Y."/>
            <person name="Keren R."/>
            <person name="Whittaker M."/>
            <person name="Farag I.F."/>
            <person name="Doudna J."/>
            <person name="Cate J.H.D."/>
            <person name="Banfield J.F."/>
        </authorList>
    </citation>
    <scope>NUCLEOTIDE SEQUENCE</scope>
    <source>
        <strain evidence="3">NC_groundwater_1813_Pr3_B-0.1um_71_17</strain>
    </source>
</reference>
<dbReference type="InterPro" id="IPR025510">
    <property type="entry name" value="DUF4397"/>
</dbReference>
<evidence type="ECO:0000313" key="4">
    <source>
        <dbReference type="Proteomes" id="UP000696931"/>
    </source>
</evidence>
<protein>
    <submittedName>
        <fullName evidence="3">DUF4397 domain-containing protein</fullName>
    </submittedName>
</protein>
<evidence type="ECO:0000313" key="3">
    <source>
        <dbReference type="EMBL" id="MBI5169907.1"/>
    </source>
</evidence>
<feature type="chain" id="PRO_5036974474" evidence="1">
    <location>
        <begin position="25"/>
        <end position="279"/>
    </location>
</feature>
<keyword evidence="1" id="KW-0732">Signal</keyword>